<dbReference type="Proteomes" id="UP000244755">
    <property type="component" value="Chromosome 1"/>
</dbReference>
<evidence type="ECO:0000313" key="1">
    <source>
        <dbReference type="EMBL" id="AWB21942.1"/>
    </source>
</evidence>
<organism evidence="1 2">
    <name type="scientific">Methylobacterium currus</name>
    <dbReference type="NCBI Taxonomy" id="2051553"/>
    <lineage>
        <taxon>Bacteria</taxon>
        <taxon>Pseudomonadati</taxon>
        <taxon>Pseudomonadota</taxon>
        <taxon>Alphaproteobacteria</taxon>
        <taxon>Hyphomicrobiales</taxon>
        <taxon>Methylobacteriaceae</taxon>
        <taxon>Methylobacterium</taxon>
    </lineage>
</organism>
<accession>A0A2R4WK70</accession>
<sequence length="80" mass="8838">MQDVPKPYQFLSPAAENQSGYCMVKPFKAVGKRVSGRAPCEDGGSRIPYPSGTYSFDYEIINAQTFVSRGVTSSWCSPHR</sequence>
<name>A0A2R4WK70_9HYPH</name>
<gene>
    <name evidence="1" type="ORF">DA075_14220</name>
</gene>
<dbReference type="AlphaFoldDB" id="A0A2R4WK70"/>
<reference evidence="1 2" key="1">
    <citation type="submission" date="2018-04" db="EMBL/GenBank/DDBJ databases">
        <title>Methylobacterium sp. PR1016A genome.</title>
        <authorList>
            <person name="Park W."/>
        </authorList>
    </citation>
    <scope>NUCLEOTIDE SEQUENCE [LARGE SCALE GENOMIC DNA]</scope>
    <source>
        <strain evidence="1 2">PR1016A</strain>
    </source>
</reference>
<proteinExistence type="predicted"/>
<protein>
    <submittedName>
        <fullName evidence="1">Uncharacterized protein</fullName>
    </submittedName>
</protein>
<dbReference type="KEGG" id="mee:DA075_14220"/>
<keyword evidence="2" id="KW-1185">Reference proteome</keyword>
<dbReference type="EMBL" id="CP028843">
    <property type="protein sequence ID" value="AWB21942.1"/>
    <property type="molecule type" value="Genomic_DNA"/>
</dbReference>
<evidence type="ECO:0000313" key="2">
    <source>
        <dbReference type="Proteomes" id="UP000244755"/>
    </source>
</evidence>